<dbReference type="InterPro" id="IPR050739">
    <property type="entry name" value="MFP"/>
</dbReference>
<feature type="coiled-coil region" evidence="1">
    <location>
        <begin position="213"/>
        <end position="286"/>
    </location>
</feature>
<dbReference type="AlphaFoldDB" id="A0A1M6A5P0"/>
<dbReference type="InterPro" id="IPR011053">
    <property type="entry name" value="Single_hybrid_motif"/>
</dbReference>
<dbReference type="RefSeq" id="WP_073147123.1">
    <property type="nucleotide sequence ID" value="NZ_FQYY01000001.1"/>
</dbReference>
<keyword evidence="4" id="KW-1185">Reference proteome</keyword>
<gene>
    <name evidence="3" type="ORF">SAMN04488096_10193</name>
</gene>
<name>A0A1M6A5P0_9FLAO</name>
<evidence type="ECO:0000313" key="4">
    <source>
        <dbReference type="Proteomes" id="UP000184225"/>
    </source>
</evidence>
<dbReference type="Proteomes" id="UP000184225">
    <property type="component" value="Unassembled WGS sequence"/>
</dbReference>
<evidence type="ECO:0000313" key="3">
    <source>
        <dbReference type="EMBL" id="SHI31804.1"/>
    </source>
</evidence>
<reference evidence="3 4" key="1">
    <citation type="submission" date="2016-11" db="EMBL/GenBank/DDBJ databases">
        <authorList>
            <person name="Jaros S."/>
            <person name="Januszkiewicz K."/>
            <person name="Wedrychowicz H."/>
        </authorList>
    </citation>
    <scope>NUCLEOTIDE SEQUENCE [LARGE SCALE GENOMIC DNA]</scope>
    <source>
        <strain evidence="3 4">DSM 21425</strain>
    </source>
</reference>
<dbReference type="STRING" id="579105.SAMN04488096_10193"/>
<dbReference type="SUPFAM" id="SSF51230">
    <property type="entry name" value="Single hybrid motif"/>
    <property type="match status" value="1"/>
</dbReference>
<feature type="transmembrane region" description="Helical" evidence="2">
    <location>
        <begin position="32"/>
        <end position="52"/>
    </location>
</feature>
<keyword evidence="2" id="KW-0472">Membrane</keyword>
<dbReference type="SUPFAM" id="SSF56954">
    <property type="entry name" value="Outer membrane efflux proteins (OEP)"/>
    <property type="match status" value="1"/>
</dbReference>
<sequence>MLNLTNNELERDTRFSKFNAYSMIVNKNIHHLLSRIILGTSIFLLILLFFPWTQTINSNGYVTTLRPDQRPQTIQSPIPGKIEKWYVKEGDFVEKGDTILQISEIKNDYFDPQLIERTGDQISSKSNSVKAYEQKTDALKNQLGSARKERVLKMEQTKNKLKQAKLKIVSDSISLTAAEVNLSIAKKQYTRTQSLLEEGLKSRLDFEIKQSKLQESQAKVIDLESKLLTSKNELLNAQMEINRIEAEYANKISKIESDISSTVSSKFDAEAQVSKLENSLSNYEIRKGLYFVRAPQSGYINKAIISGLGETFKEGEKLVNIMPSNIEIAVETYVEPIDLPLIGIGDHVRVQFDGWPAIVFSGWPNASYGTYGAQVVAIESFISDNGKYRILLKPEPNAEHQWPDALRVGSGARTLALLEDVPIWFEIWRKLNGFPPNYYDKTQQKEAKGKTKS</sequence>
<evidence type="ECO:0000256" key="1">
    <source>
        <dbReference type="SAM" id="Coils"/>
    </source>
</evidence>
<accession>A0A1M6A5P0</accession>
<dbReference type="EMBL" id="FQYY01000001">
    <property type="protein sequence ID" value="SHI31804.1"/>
    <property type="molecule type" value="Genomic_DNA"/>
</dbReference>
<keyword evidence="1" id="KW-0175">Coiled coil</keyword>
<proteinExistence type="predicted"/>
<dbReference type="Gene3D" id="2.40.50.100">
    <property type="match status" value="1"/>
</dbReference>
<protein>
    <submittedName>
        <fullName evidence="3">Multidrug resistance efflux pump</fullName>
    </submittedName>
</protein>
<keyword evidence="2" id="KW-0812">Transmembrane</keyword>
<dbReference type="OrthoDB" id="9760528at2"/>
<dbReference type="PANTHER" id="PTHR30386">
    <property type="entry name" value="MEMBRANE FUSION SUBUNIT OF EMRAB-TOLC MULTIDRUG EFFLUX PUMP"/>
    <property type="match status" value="1"/>
</dbReference>
<dbReference type="PRINTS" id="PR01490">
    <property type="entry name" value="RTXTOXIND"/>
</dbReference>
<organism evidence="3 4">
    <name type="scientific">Mesonia phycicola</name>
    <dbReference type="NCBI Taxonomy" id="579105"/>
    <lineage>
        <taxon>Bacteria</taxon>
        <taxon>Pseudomonadati</taxon>
        <taxon>Bacteroidota</taxon>
        <taxon>Flavobacteriia</taxon>
        <taxon>Flavobacteriales</taxon>
        <taxon>Flavobacteriaceae</taxon>
        <taxon>Mesonia</taxon>
    </lineage>
</organism>
<evidence type="ECO:0000256" key="2">
    <source>
        <dbReference type="SAM" id="Phobius"/>
    </source>
</evidence>
<keyword evidence="2" id="KW-1133">Transmembrane helix</keyword>